<feature type="repeat" description="PPR" evidence="2">
    <location>
        <begin position="855"/>
        <end position="889"/>
    </location>
</feature>
<dbReference type="GO" id="GO:0005085">
    <property type="term" value="F:guanyl-nucleotide exchange factor activity"/>
    <property type="evidence" value="ECO:0007669"/>
    <property type="project" value="UniProtKB-KW"/>
</dbReference>
<evidence type="ECO:0000259" key="3">
    <source>
        <dbReference type="PROSITE" id="PS50211"/>
    </source>
</evidence>
<feature type="domain" description="MABP" evidence="4">
    <location>
        <begin position="67"/>
        <end position="224"/>
    </location>
</feature>
<dbReference type="Pfam" id="PF03456">
    <property type="entry name" value="uDENN"/>
    <property type="match status" value="1"/>
</dbReference>
<dbReference type="SMART" id="SM00800">
    <property type="entry name" value="uDENN"/>
    <property type="match status" value="1"/>
</dbReference>
<evidence type="ECO:0000256" key="1">
    <source>
        <dbReference type="ARBA" id="ARBA00022658"/>
    </source>
</evidence>
<proteinExistence type="predicted"/>
<dbReference type="InterPro" id="IPR051696">
    <property type="entry name" value="DENN_Domain_GEFs"/>
</dbReference>
<dbReference type="InterPro" id="IPR005113">
    <property type="entry name" value="uDENN_dom"/>
</dbReference>
<dbReference type="SMART" id="SM00801">
    <property type="entry name" value="dDENN"/>
    <property type="match status" value="1"/>
</dbReference>
<evidence type="ECO:0000313" key="5">
    <source>
        <dbReference type="EnsemblMetazoa" id="CJA16808b.1"/>
    </source>
</evidence>
<reference evidence="5" key="2">
    <citation type="submission" date="2022-06" db="UniProtKB">
        <authorList>
            <consortium name="EnsemblMetazoa"/>
        </authorList>
    </citation>
    <scope>IDENTIFICATION</scope>
    <source>
        <strain evidence="5">DF5081</strain>
    </source>
</reference>
<keyword evidence="1" id="KW-0344">Guanine-nucleotide releasing factor</keyword>
<dbReference type="InterPro" id="IPR023341">
    <property type="entry name" value="MABP"/>
</dbReference>
<evidence type="ECO:0000256" key="2">
    <source>
        <dbReference type="PROSITE-ProRule" id="PRU00708"/>
    </source>
</evidence>
<dbReference type="PROSITE" id="PS50211">
    <property type="entry name" value="DENN"/>
    <property type="match status" value="1"/>
</dbReference>
<reference evidence="6" key="1">
    <citation type="submission" date="2010-08" db="EMBL/GenBank/DDBJ databases">
        <authorList>
            <consortium name="Caenorhabditis japonica Sequencing Consortium"/>
            <person name="Wilson R.K."/>
        </authorList>
    </citation>
    <scope>NUCLEOTIDE SEQUENCE [LARGE SCALE GENOMIC DNA]</scope>
    <source>
        <strain evidence="6">DF5081</strain>
    </source>
</reference>
<dbReference type="InterPro" id="IPR005112">
    <property type="entry name" value="dDENN_dom"/>
</dbReference>
<dbReference type="PANTHER" id="PTHR12296">
    <property type="entry name" value="DENN DOMAIN-CONTAINING PROTEIN 4"/>
    <property type="match status" value="1"/>
</dbReference>
<feature type="domain" description="UDENN" evidence="3">
    <location>
        <begin position="216"/>
        <end position="682"/>
    </location>
</feature>
<dbReference type="GO" id="GO:0031410">
    <property type="term" value="C:cytoplasmic vesicle"/>
    <property type="evidence" value="ECO:0007669"/>
    <property type="project" value="TreeGrafter"/>
</dbReference>
<evidence type="ECO:0000313" key="6">
    <source>
        <dbReference type="Proteomes" id="UP000005237"/>
    </source>
</evidence>
<dbReference type="PANTHER" id="PTHR12296:SF30">
    <property type="entry name" value="DENN DOMAIN-CONTAINING PROTEIN CRAG"/>
    <property type="match status" value="1"/>
</dbReference>
<dbReference type="Pfam" id="PF03455">
    <property type="entry name" value="dDENN"/>
    <property type="match status" value="1"/>
</dbReference>
<dbReference type="InterPro" id="IPR037516">
    <property type="entry name" value="Tripartite_DENN"/>
</dbReference>
<dbReference type="EnsemblMetazoa" id="CJA16808b.1">
    <property type="protein sequence ID" value="CJA16808b.1"/>
    <property type="gene ID" value="WBGene00136012"/>
</dbReference>
<dbReference type="PROSITE" id="PS51498">
    <property type="entry name" value="MABP"/>
    <property type="match status" value="1"/>
</dbReference>
<dbReference type="SMART" id="SM00799">
    <property type="entry name" value="DENN"/>
    <property type="match status" value="1"/>
</dbReference>
<dbReference type="Gene3D" id="2.100.10.50">
    <property type="match status" value="1"/>
</dbReference>
<dbReference type="PROSITE" id="PS51375">
    <property type="entry name" value="PPR"/>
    <property type="match status" value="1"/>
</dbReference>
<dbReference type="InterPro" id="IPR043153">
    <property type="entry name" value="DENN_C"/>
</dbReference>
<name>A0A8R1I7Z5_CAEJA</name>
<evidence type="ECO:0000259" key="4">
    <source>
        <dbReference type="PROSITE" id="PS51498"/>
    </source>
</evidence>
<protein>
    <submittedName>
        <fullName evidence="5">Uncharacterized protein</fullName>
    </submittedName>
</protein>
<dbReference type="Pfam" id="PF02141">
    <property type="entry name" value="DENN"/>
    <property type="match status" value="1"/>
</dbReference>
<organism evidence="5 6">
    <name type="scientific">Caenorhabditis japonica</name>
    <dbReference type="NCBI Taxonomy" id="281687"/>
    <lineage>
        <taxon>Eukaryota</taxon>
        <taxon>Metazoa</taxon>
        <taxon>Ecdysozoa</taxon>
        <taxon>Nematoda</taxon>
        <taxon>Chromadorea</taxon>
        <taxon>Rhabditida</taxon>
        <taxon>Rhabditina</taxon>
        <taxon>Rhabditomorpha</taxon>
        <taxon>Rhabditoidea</taxon>
        <taxon>Rhabditidae</taxon>
        <taxon>Peloderinae</taxon>
        <taxon>Caenorhabditis</taxon>
    </lineage>
</organism>
<dbReference type="Gene3D" id="3.40.50.11500">
    <property type="match status" value="1"/>
</dbReference>
<dbReference type="Proteomes" id="UP000005237">
    <property type="component" value="Unassembled WGS sequence"/>
</dbReference>
<dbReference type="GO" id="GO:0032483">
    <property type="term" value="P:regulation of Rab protein signal transduction"/>
    <property type="evidence" value="ECO:0007669"/>
    <property type="project" value="TreeGrafter"/>
</dbReference>
<keyword evidence="6" id="KW-1185">Reference proteome</keyword>
<sequence>MILPEIAGVHSISGCSSMNSATVLAGSSHDERRLFEHFVIAGLDENQPLERLTPSSEECGLRNTQSLAPITDIAVIFPTLGEKAPEGFEVIESTTLGYPADLNHGSIRQNSCFLCFRRGYHKAPLVDIGILDEGRGDKPMVDSNVVQTTPFGRCANVNNASQGIFLTYRRAPLNSSQNQFVVTDIKVILANKGEIPPHTYYKITKNLNKGLVGSDVFICYKKSQGTTKRLAYKPAVLDYFPRTDSSKEMEDFKLAQNVAMFCLPMGALIECWPTKCSLPDRSFSTFVLTDENGTKFYGSAVTFYERYKKPLTEDQLEMLDMLSCEHNLEGGTVDDSHSNNDPADDVIFYKNLSICLISRYPFFNSFKRFLFFLHRMTSTPNRSTHTVPIERYISHLMYEVSFPTPRRPRVFMQLGAENISFDSHDDSQLPLNGAQLIDTLKYLGCENLMYLMMLALLEQKILIHSLRPWMLAAVAESVCALMFPFHWQCPYIPQCPLGLAGVLHAPLPFIAGVDSRYFELYEDPPDDVTCFDLDTSTISFSSVRASIKLSMLPKKPAKQLRSALQSIFAKLQPDYSANAKSEGFIPVDQDLVKQRQRREFENEIHDAFLKFIASIMKGYQTFLRPIKSAPANDHATDTGNLFDLDGFLRSRERPSAEFYKRFSETQSFMRFIEERSFVSDKNTYNAFFDDCITKLTSGLEAGRDINDIQLLEPDTSHCHTTVFIPAPESFANPETGEELQFTYGEFPTQLNADHFQLDRLEKSGKDGEKVPMHFEATRCSAVRTKPETRSSLLAATNAVKTNPLHWSKTLLFYSYSLWFMQLDSLLTVAPNKKKILRLAFNVLDRMEKTEIFPLDQVCYRILIELCGKYHKPEMAVKVMQAMQRAGLEQNAVTYGIYHRSVMDATWPTPSRQKAIKMWSVLRIVVTASEYLRKLANVDRRPLTAIDSQSISDGGYHSDNKAPEIALPETEITVDYQITSYPLDTPKKKAIVDLEEVKDPLGAMELNNLEKKERSKSLGKIGMSPSRAKFFADHATLPFSSENTPKSDKKNDGKGNGWLKGIANSPMFKMIRSTTFESPKPAESSDPSLITGTASPSFNSVVNQFKKGYDDVVKDVVPSRFRLGVSTLLNKSYGAMGSGMIYEDRNENPFIVNPKDAAYILDSGAPNCFLKEDFWMREVYLQLRRSRERRCGTPQKSQQDSVGGGRLEVTICSATYCSSCGVMVYDEEIMAGWKVDDQNLNTTCPHCSCNGSAADAVAEAVSQDGVFAPRLKIRMRYVEQTKNSWYQPGGLQASRSEVCFFYVVV</sequence>
<dbReference type="Gene3D" id="1.25.40.10">
    <property type="entry name" value="Tetratricopeptide repeat domain"/>
    <property type="match status" value="1"/>
</dbReference>
<dbReference type="InterPro" id="IPR001194">
    <property type="entry name" value="cDENN_dom"/>
</dbReference>
<dbReference type="InterPro" id="IPR002885">
    <property type="entry name" value="PPR_rpt"/>
</dbReference>
<accession>A0A8R1I7Z5</accession>
<dbReference type="InterPro" id="IPR011990">
    <property type="entry name" value="TPR-like_helical_dom_sf"/>
</dbReference>